<keyword evidence="13" id="KW-1185">Reference proteome</keyword>
<evidence type="ECO:0000259" key="8">
    <source>
        <dbReference type="PROSITE" id="PS50109"/>
    </source>
</evidence>
<dbReference type="AlphaFoldDB" id="A0ABD5ZC36"/>
<dbReference type="PRINTS" id="PR00344">
    <property type="entry name" value="BCTRLSENSOR"/>
</dbReference>
<sequence length="588" mass="65939">MVLDEIRVLHLDDDPAFAELTATFLEREDAVLDVEAVSTATEGLERLQDEVFHCIVSDYEMPDTDGIEFLKGVRQSFPSIPFILFTGKGSEEVASKAITAGVTDYLQKDSGTSQYEILANRIVNVVEQYRATQRAAETERQLQLLAENTNDILWMFTGDWSELLFINSPYQEVWGREISELYANSESFMEGIHPNDRDKVREAMARLASGEPTDTEYRVNAEEEFSRRVWVQGQPVFDEDGEVRRIVGFARDITEMRADKRRLERYETMVEASGDPIYTLDKFGRFTSVNTAFVELMGYDEESILGSHVSKVMGVNNVEEGERLVKHLLSSDAEHGKFELALETASGDEVLCENHMSLLPFEEEFRGTAGVLRDITDRVSRVENLRNERDLLDEFASVVSHDLQSPLAVATGHLELAMESYECDHLHAVERAHDRISILIDDLLTLARNGNEIGSRERIELADVVERTWNNVAREDADIDVSTERIVEADFTRLQQLFENLFRNAIQHGGDEVTITVSDTDHGFCVADDGTGIPEGDRENLFDAGYTTSTEGTGLGLSIVREIASAHGWSIDVSASVNGGARFEFSGC</sequence>
<dbReference type="CDD" id="cd00156">
    <property type="entry name" value="REC"/>
    <property type="match status" value="1"/>
</dbReference>
<dbReference type="SMART" id="SM00387">
    <property type="entry name" value="HATPase_c"/>
    <property type="match status" value="1"/>
</dbReference>
<dbReference type="InterPro" id="IPR050736">
    <property type="entry name" value="Sensor_HK_Regulatory"/>
</dbReference>
<accession>A0ABD5ZC36</accession>
<evidence type="ECO:0000259" key="10">
    <source>
        <dbReference type="PROSITE" id="PS50112"/>
    </source>
</evidence>
<dbReference type="SMART" id="SM00091">
    <property type="entry name" value="PAS"/>
    <property type="match status" value="2"/>
</dbReference>
<dbReference type="SMART" id="SM00448">
    <property type="entry name" value="REC"/>
    <property type="match status" value="1"/>
</dbReference>
<dbReference type="PROSITE" id="PS50113">
    <property type="entry name" value="PAC"/>
    <property type="match status" value="1"/>
</dbReference>
<dbReference type="InterPro" id="IPR013655">
    <property type="entry name" value="PAS_fold_3"/>
</dbReference>
<dbReference type="SMART" id="SM00388">
    <property type="entry name" value="HisKA"/>
    <property type="match status" value="1"/>
</dbReference>
<keyword evidence="3 7" id="KW-0597">Phosphoprotein</keyword>
<dbReference type="Pfam" id="PF00989">
    <property type="entry name" value="PAS"/>
    <property type="match status" value="1"/>
</dbReference>
<evidence type="ECO:0000259" key="11">
    <source>
        <dbReference type="PROSITE" id="PS50113"/>
    </source>
</evidence>
<feature type="domain" description="Response regulatory" evidence="9">
    <location>
        <begin position="7"/>
        <end position="123"/>
    </location>
</feature>
<dbReference type="GO" id="GO:0000160">
    <property type="term" value="P:phosphorelay signal transduction system"/>
    <property type="evidence" value="ECO:0007669"/>
    <property type="project" value="UniProtKB-KW"/>
</dbReference>
<dbReference type="PROSITE" id="PS50110">
    <property type="entry name" value="RESPONSE_REGULATORY"/>
    <property type="match status" value="1"/>
</dbReference>
<dbReference type="SUPFAM" id="SSF55785">
    <property type="entry name" value="PYP-like sensor domain (PAS domain)"/>
    <property type="match status" value="2"/>
</dbReference>
<dbReference type="PROSITE" id="PS50112">
    <property type="entry name" value="PAS"/>
    <property type="match status" value="2"/>
</dbReference>
<dbReference type="Pfam" id="PF00072">
    <property type="entry name" value="Response_reg"/>
    <property type="match status" value="1"/>
</dbReference>
<comment type="caution">
    <text evidence="12">The sequence shown here is derived from an EMBL/GenBank/DDBJ whole genome shotgun (WGS) entry which is preliminary data.</text>
</comment>
<gene>
    <name evidence="12" type="ORF">ACFQJC_04550</name>
</gene>
<feature type="domain" description="PAS" evidence="10">
    <location>
        <begin position="138"/>
        <end position="211"/>
    </location>
</feature>
<dbReference type="RefSeq" id="WP_390222063.1">
    <property type="nucleotide sequence ID" value="NZ_JBHTAA010000001.1"/>
</dbReference>
<dbReference type="InterPro" id="IPR004358">
    <property type="entry name" value="Sig_transdc_His_kin-like_C"/>
</dbReference>
<evidence type="ECO:0000256" key="2">
    <source>
        <dbReference type="ARBA" id="ARBA00012438"/>
    </source>
</evidence>
<dbReference type="Gene3D" id="3.30.450.20">
    <property type="entry name" value="PAS domain"/>
    <property type="match status" value="2"/>
</dbReference>
<dbReference type="CDD" id="cd00130">
    <property type="entry name" value="PAS"/>
    <property type="match status" value="2"/>
</dbReference>
<dbReference type="InterPro" id="IPR013767">
    <property type="entry name" value="PAS_fold"/>
</dbReference>
<dbReference type="InterPro" id="IPR036890">
    <property type="entry name" value="HATPase_C_sf"/>
</dbReference>
<feature type="domain" description="PAS" evidence="10">
    <location>
        <begin position="262"/>
        <end position="332"/>
    </location>
</feature>
<evidence type="ECO:0000313" key="12">
    <source>
        <dbReference type="EMBL" id="MFC7202773.1"/>
    </source>
</evidence>
<dbReference type="NCBIfam" id="TIGR00229">
    <property type="entry name" value="sensory_box"/>
    <property type="match status" value="2"/>
</dbReference>
<evidence type="ECO:0000259" key="9">
    <source>
        <dbReference type="PROSITE" id="PS50110"/>
    </source>
</evidence>
<dbReference type="InterPro" id="IPR011006">
    <property type="entry name" value="CheY-like_superfamily"/>
</dbReference>
<dbReference type="Pfam" id="PF08447">
    <property type="entry name" value="PAS_3"/>
    <property type="match status" value="1"/>
</dbReference>
<keyword evidence="5" id="KW-0418">Kinase</keyword>
<dbReference type="InterPro" id="IPR005467">
    <property type="entry name" value="His_kinase_dom"/>
</dbReference>
<dbReference type="InterPro" id="IPR000700">
    <property type="entry name" value="PAS-assoc_C"/>
</dbReference>
<evidence type="ECO:0000256" key="1">
    <source>
        <dbReference type="ARBA" id="ARBA00000085"/>
    </source>
</evidence>
<evidence type="ECO:0000313" key="13">
    <source>
        <dbReference type="Proteomes" id="UP001596481"/>
    </source>
</evidence>
<dbReference type="SMART" id="SM00086">
    <property type="entry name" value="PAC"/>
    <property type="match status" value="2"/>
</dbReference>
<feature type="modified residue" description="4-aspartylphosphate" evidence="7">
    <location>
        <position position="58"/>
    </location>
</feature>
<dbReference type="InterPro" id="IPR003594">
    <property type="entry name" value="HATPase_dom"/>
</dbReference>
<dbReference type="Gene3D" id="3.30.565.10">
    <property type="entry name" value="Histidine kinase-like ATPase, C-terminal domain"/>
    <property type="match status" value="1"/>
</dbReference>
<evidence type="ECO:0000256" key="7">
    <source>
        <dbReference type="PROSITE-ProRule" id="PRU00169"/>
    </source>
</evidence>
<evidence type="ECO:0000256" key="3">
    <source>
        <dbReference type="ARBA" id="ARBA00022553"/>
    </source>
</evidence>
<feature type="domain" description="PAC" evidence="11">
    <location>
        <begin position="213"/>
        <end position="265"/>
    </location>
</feature>
<dbReference type="Proteomes" id="UP001596481">
    <property type="component" value="Unassembled WGS sequence"/>
</dbReference>
<evidence type="ECO:0000256" key="5">
    <source>
        <dbReference type="ARBA" id="ARBA00022777"/>
    </source>
</evidence>
<reference evidence="12 13" key="1">
    <citation type="journal article" date="2019" name="Int. J. Syst. Evol. Microbiol.">
        <title>The Global Catalogue of Microorganisms (GCM) 10K type strain sequencing project: providing services to taxonomists for standard genome sequencing and annotation.</title>
        <authorList>
            <consortium name="The Broad Institute Genomics Platform"/>
            <consortium name="The Broad Institute Genome Sequencing Center for Infectious Disease"/>
            <person name="Wu L."/>
            <person name="Ma J."/>
        </authorList>
    </citation>
    <scope>NUCLEOTIDE SEQUENCE [LARGE SCALE GENOMIC DNA]</scope>
    <source>
        <strain evidence="12 13">DSM 29988</strain>
    </source>
</reference>
<dbReference type="InterPro" id="IPR036097">
    <property type="entry name" value="HisK_dim/P_sf"/>
</dbReference>
<dbReference type="Pfam" id="PF02518">
    <property type="entry name" value="HATPase_c"/>
    <property type="match status" value="1"/>
</dbReference>
<dbReference type="GO" id="GO:0004673">
    <property type="term" value="F:protein histidine kinase activity"/>
    <property type="evidence" value="ECO:0007669"/>
    <property type="project" value="UniProtKB-EC"/>
</dbReference>
<dbReference type="InterPro" id="IPR003661">
    <property type="entry name" value="HisK_dim/P_dom"/>
</dbReference>
<name>A0ABD5ZC36_9EURY</name>
<dbReference type="EMBL" id="JBHTAA010000001">
    <property type="protein sequence ID" value="MFC7202773.1"/>
    <property type="molecule type" value="Genomic_DNA"/>
</dbReference>
<evidence type="ECO:0000256" key="4">
    <source>
        <dbReference type="ARBA" id="ARBA00022679"/>
    </source>
</evidence>
<dbReference type="PROSITE" id="PS50109">
    <property type="entry name" value="HIS_KIN"/>
    <property type="match status" value="1"/>
</dbReference>
<evidence type="ECO:0000256" key="6">
    <source>
        <dbReference type="ARBA" id="ARBA00023012"/>
    </source>
</evidence>
<dbReference type="InterPro" id="IPR035965">
    <property type="entry name" value="PAS-like_dom_sf"/>
</dbReference>
<dbReference type="PANTHER" id="PTHR43711:SF1">
    <property type="entry name" value="HISTIDINE KINASE 1"/>
    <property type="match status" value="1"/>
</dbReference>
<keyword evidence="6" id="KW-0902">Two-component regulatory system</keyword>
<dbReference type="PANTHER" id="PTHR43711">
    <property type="entry name" value="TWO-COMPONENT HISTIDINE KINASE"/>
    <property type="match status" value="1"/>
</dbReference>
<dbReference type="SUPFAM" id="SSF55874">
    <property type="entry name" value="ATPase domain of HSP90 chaperone/DNA topoisomerase II/histidine kinase"/>
    <property type="match status" value="1"/>
</dbReference>
<organism evidence="12 13">
    <name type="scientific">Haloferax namakaokahaiae</name>
    <dbReference type="NCBI Taxonomy" id="1748331"/>
    <lineage>
        <taxon>Archaea</taxon>
        <taxon>Methanobacteriati</taxon>
        <taxon>Methanobacteriota</taxon>
        <taxon>Stenosarchaea group</taxon>
        <taxon>Halobacteria</taxon>
        <taxon>Halobacteriales</taxon>
        <taxon>Haloferacaceae</taxon>
        <taxon>Haloferax</taxon>
    </lineage>
</organism>
<keyword evidence="4" id="KW-0808">Transferase</keyword>
<dbReference type="InterPro" id="IPR000014">
    <property type="entry name" value="PAS"/>
</dbReference>
<dbReference type="Gene3D" id="3.40.50.2300">
    <property type="match status" value="1"/>
</dbReference>
<proteinExistence type="predicted"/>
<dbReference type="SUPFAM" id="SSF47384">
    <property type="entry name" value="Homodimeric domain of signal transducing histidine kinase"/>
    <property type="match status" value="1"/>
</dbReference>
<dbReference type="InterPro" id="IPR001610">
    <property type="entry name" value="PAC"/>
</dbReference>
<dbReference type="CDD" id="cd00075">
    <property type="entry name" value="HATPase"/>
    <property type="match status" value="1"/>
</dbReference>
<dbReference type="SUPFAM" id="SSF52172">
    <property type="entry name" value="CheY-like"/>
    <property type="match status" value="1"/>
</dbReference>
<dbReference type="EC" id="2.7.13.3" evidence="2"/>
<dbReference type="Gene3D" id="1.10.287.130">
    <property type="match status" value="1"/>
</dbReference>
<dbReference type="Pfam" id="PF00512">
    <property type="entry name" value="HisKA"/>
    <property type="match status" value="1"/>
</dbReference>
<dbReference type="CDD" id="cd00082">
    <property type="entry name" value="HisKA"/>
    <property type="match status" value="1"/>
</dbReference>
<feature type="domain" description="Histidine kinase" evidence="8">
    <location>
        <begin position="398"/>
        <end position="588"/>
    </location>
</feature>
<protein>
    <recommendedName>
        <fullName evidence="2">histidine kinase</fullName>
        <ecNumber evidence="2">2.7.13.3</ecNumber>
    </recommendedName>
</protein>
<comment type="catalytic activity">
    <reaction evidence="1">
        <text>ATP + protein L-histidine = ADP + protein N-phospho-L-histidine.</text>
        <dbReference type="EC" id="2.7.13.3"/>
    </reaction>
</comment>
<dbReference type="InterPro" id="IPR001789">
    <property type="entry name" value="Sig_transdc_resp-reg_receiver"/>
</dbReference>